<dbReference type="PROSITE" id="PS51007">
    <property type="entry name" value="CYTC"/>
    <property type="match status" value="1"/>
</dbReference>
<feature type="domain" description="Cytochrome c" evidence="8">
    <location>
        <begin position="30"/>
        <end position="130"/>
    </location>
</feature>
<gene>
    <name evidence="9" type="ORF">SM757_29180</name>
</gene>
<evidence type="ECO:0000256" key="2">
    <source>
        <dbReference type="ARBA" id="ARBA00022617"/>
    </source>
</evidence>
<dbReference type="PANTHER" id="PTHR11961">
    <property type="entry name" value="CYTOCHROME C"/>
    <property type="match status" value="1"/>
</dbReference>
<evidence type="ECO:0000256" key="5">
    <source>
        <dbReference type="ARBA" id="ARBA00023004"/>
    </source>
</evidence>
<evidence type="ECO:0000256" key="3">
    <source>
        <dbReference type="ARBA" id="ARBA00022723"/>
    </source>
</evidence>
<comment type="caution">
    <text evidence="9">The sequence shown here is derived from an EMBL/GenBank/DDBJ whole genome shotgun (WGS) entry which is preliminary data.</text>
</comment>
<dbReference type="InterPro" id="IPR009056">
    <property type="entry name" value="Cyt_c-like_dom"/>
</dbReference>
<organism evidence="9 10">
    <name type="scientific">Azohydromonas lata</name>
    <dbReference type="NCBI Taxonomy" id="45677"/>
    <lineage>
        <taxon>Bacteria</taxon>
        <taxon>Pseudomonadati</taxon>
        <taxon>Pseudomonadota</taxon>
        <taxon>Betaproteobacteria</taxon>
        <taxon>Burkholderiales</taxon>
        <taxon>Sphaerotilaceae</taxon>
        <taxon>Azohydromonas</taxon>
    </lineage>
</organism>
<keyword evidence="7" id="KW-0732">Signal</keyword>
<dbReference type="EMBL" id="JAXOJX010000077">
    <property type="protein sequence ID" value="MDZ5460660.1"/>
    <property type="molecule type" value="Genomic_DNA"/>
</dbReference>
<dbReference type="PRINTS" id="PR00604">
    <property type="entry name" value="CYTCHRMECIAB"/>
</dbReference>
<keyword evidence="5 6" id="KW-0408">Iron</keyword>
<protein>
    <submittedName>
        <fullName evidence="9">C-type cytochrome</fullName>
    </submittedName>
</protein>
<dbReference type="Gene3D" id="1.10.760.10">
    <property type="entry name" value="Cytochrome c-like domain"/>
    <property type="match status" value="1"/>
</dbReference>
<accession>A0ABU5IP44</accession>
<dbReference type="Pfam" id="PF00034">
    <property type="entry name" value="Cytochrom_C"/>
    <property type="match status" value="1"/>
</dbReference>
<evidence type="ECO:0000256" key="7">
    <source>
        <dbReference type="SAM" id="SignalP"/>
    </source>
</evidence>
<feature type="chain" id="PRO_5045254170" evidence="7">
    <location>
        <begin position="27"/>
        <end position="130"/>
    </location>
</feature>
<name>A0ABU5IP44_9BURK</name>
<dbReference type="InterPro" id="IPR002327">
    <property type="entry name" value="Cyt_c_1A/1B"/>
</dbReference>
<feature type="signal peptide" evidence="7">
    <location>
        <begin position="1"/>
        <end position="26"/>
    </location>
</feature>
<keyword evidence="2 6" id="KW-0349">Heme</keyword>
<dbReference type="InterPro" id="IPR036909">
    <property type="entry name" value="Cyt_c-like_dom_sf"/>
</dbReference>
<evidence type="ECO:0000313" key="10">
    <source>
        <dbReference type="Proteomes" id="UP001293718"/>
    </source>
</evidence>
<evidence type="ECO:0000259" key="8">
    <source>
        <dbReference type="PROSITE" id="PS51007"/>
    </source>
</evidence>
<keyword evidence="10" id="KW-1185">Reference proteome</keyword>
<evidence type="ECO:0000256" key="6">
    <source>
        <dbReference type="PROSITE-ProRule" id="PRU00433"/>
    </source>
</evidence>
<keyword evidence="1" id="KW-0813">Transport</keyword>
<dbReference type="SUPFAM" id="SSF46626">
    <property type="entry name" value="Cytochrome c"/>
    <property type="match status" value="1"/>
</dbReference>
<evidence type="ECO:0000313" key="9">
    <source>
        <dbReference type="EMBL" id="MDZ5460660.1"/>
    </source>
</evidence>
<proteinExistence type="predicted"/>
<evidence type="ECO:0000256" key="4">
    <source>
        <dbReference type="ARBA" id="ARBA00022982"/>
    </source>
</evidence>
<keyword evidence="3 6" id="KW-0479">Metal-binding</keyword>
<dbReference type="RefSeq" id="WP_322468050.1">
    <property type="nucleotide sequence ID" value="NZ_JAXOJX010000077.1"/>
</dbReference>
<evidence type="ECO:0000256" key="1">
    <source>
        <dbReference type="ARBA" id="ARBA00022448"/>
    </source>
</evidence>
<keyword evidence="4" id="KW-0249">Electron transport</keyword>
<reference evidence="9 10" key="1">
    <citation type="submission" date="2023-11" db="EMBL/GenBank/DDBJ databases">
        <title>Draft genome of Azohydromonas lata strain H1 (DSM1123), a polyhydroxyalkanoate producer.</title>
        <authorList>
            <person name="Traversa D."/>
            <person name="D'Addabbo P."/>
            <person name="Pazzani C."/>
            <person name="Manzari C."/>
            <person name="Chiara M."/>
            <person name="Scrascia M."/>
        </authorList>
    </citation>
    <scope>NUCLEOTIDE SEQUENCE [LARGE SCALE GENOMIC DNA]</scope>
    <source>
        <strain evidence="9 10">H1</strain>
    </source>
</reference>
<dbReference type="Proteomes" id="UP001293718">
    <property type="component" value="Unassembled WGS sequence"/>
</dbReference>
<sequence>MQHTLLRALGLALAAAALLAARPSLAQPAGDAALGSDVFSTHCAECHSVKDGRNKKGPSLFGVAGRQAAAVPGFSYSDAMKASGWSWTPQRLDAYITLPKQALPGGKMKYDGLADAKARADLLAYLATLK</sequence>